<accession>A0A1H4RMY8</accession>
<proteinExistence type="inferred from homology"/>
<keyword evidence="2 3" id="KW-0479">Metal-binding</keyword>
<evidence type="ECO:0000313" key="5">
    <source>
        <dbReference type="Proteomes" id="UP000182409"/>
    </source>
</evidence>
<feature type="binding site" evidence="3">
    <location>
        <position position="47"/>
    </location>
    <ligand>
        <name>a divalent metal cation</name>
        <dbReference type="ChEBI" id="CHEBI:60240"/>
    </ligand>
</feature>
<reference evidence="4 5" key="1">
    <citation type="submission" date="2016-10" db="EMBL/GenBank/DDBJ databases">
        <authorList>
            <person name="de Groot N.N."/>
        </authorList>
    </citation>
    <scope>NUCLEOTIDE SEQUENCE [LARGE SCALE GENOMIC DNA]</scope>
    <source>
        <strain evidence="4 5">AB35.6</strain>
    </source>
</reference>
<dbReference type="InterPro" id="IPR034660">
    <property type="entry name" value="DinB/YfiT-like"/>
</dbReference>
<evidence type="ECO:0000256" key="1">
    <source>
        <dbReference type="ARBA" id="ARBA00008635"/>
    </source>
</evidence>
<dbReference type="Gene3D" id="1.20.120.450">
    <property type="entry name" value="dinb family like domain"/>
    <property type="match status" value="1"/>
</dbReference>
<dbReference type="GO" id="GO:0046872">
    <property type="term" value="F:metal ion binding"/>
    <property type="evidence" value="ECO:0007669"/>
    <property type="project" value="UniProtKB-KW"/>
</dbReference>
<comment type="similarity">
    <text evidence="1">Belongs to the DinB family.</text>
</comment>
<dbReference type="SUPFAM" id="SSF109854">
    <property type="entry name" value="DinB/YfiT-like putative metalloenzymes"/>
    <property type="match status" value="1"/>
</dbReference>
<evidence type="ECO:0000256" key="3">
    <source>
        <dbReference type="PIRSR" id="PIRSR607837-1"/>
    </source>
</evidence>
<dbReference type="EMBL" id="FNSD01000001">
    <property type="protein sequence ID" value="SEC33240.1"/>
    <property type="molecule type" value="Genomic_DNA"/>
</dbReference>
<dbReference type="AlphaFoldDB" id="A0A1H4RMY8"/>
<gene>
    <name evidence="4" type="ORF">SAMN05443244_3202</name>
</gene>
<evidence type="ECO:0000256" key="2">
    <source>
        <dbReference type="ARBA" id="ARBA00022723"/>
    </source>
</evidence>
<feature type="binding site" evidence="3">
    <location>
        <position position="138"/>
    </location>
    <ligand>
        <name>a divalent metal cation</name>
        <dbReference type="ChEBI" id="CHEBI:60240"/>
    </ligand>
</feature>
<dbReference type="RefSeq" id="WP_074654996.1">
    <property type="nucleotide sequence ID" value="NZ_FNSD01000001.1"/>
</dbReference>
<dbReference type="Proteomes" id="UP000182409">
    <property type="component" value="Unassembled WGS sequence"/>
</dbReference>
<name>A0A1H4RMY8_9BACT</name>
<dbReference type="Pfam" id="PF05163">
    <property type="entry name" value="DinB"/>
    <property type="match status" value="1"/>
</dbReference>
<evidence type="ECO:0000313" key="4">
    <source>
        <dbReference type="EMBL" id="SEC33240.1"/>
    </source>
</evidence>
<dbReference type="OrthoDB" id="119432at2"/>
<feature type="binding site" evidence="3">
    <location>
        <position position="134"/>
    </location>
    <ligand>
        <name>a divalent metal cation</name>
        <dbReference type="ChEBI" id="CHEBI:60240"/>
    </ligand>
</feature>
<sequence length="167" mass="18780">MTIAEMLLCDFDSEAISTRRVLERVPDDKAMWKPHEKSSALNNLAVHVAKLPLFGFAILNTDVVDLATHQFPKYEFHTAEKLVEAAAGTGAELRTKLASMTDEELQAEWTLRFGEHVVTTGPKYKLYRTMFLNHLVHHRGQLTVYLRLLDVKVPGIFGPSADEPFGS</sequence>
<protein>
    <submittedName>
        <fullName evidence="4">Uncharacterized damage-inducible protein DinB (Forms a four-helix bundle)</fullName>
    </submittedName>
</protein>
<dbReference type="InterPro" id="IPR007837">
    <property type="entry name" value="DinB"/>
</dbReference>
<organism evidence="4 5">
    <name type="scientific">Terriglobus roseus</name>
    <dbReference type="NCBI Taxonomy" id="392734"/>
    <lineage>
        <taxon>Bacteria</taxon>
        <taxon>Pseudomonadati</taxon>
        <taxon>Acidobacteriota</taxon>
        <taxon>Terriglobia</taxon>
        <taxon>Terriglobales</taxon>
        <taxon>Acidobacteriaceae</taxon>
        <taxon>Terriglobus</taxon>
    </lineage>
</organism>